<comment type="caution">
    <text evidence="15">The sequence shown here is derived from an EMBL/GenBank/DDBJ whole genome shotgun (WGS) entry which is preliminary data.</text>
</comment>
<dbReference type="InterPro" id="IPR001932">
    <property type="entry name" value="PPM-type_phosphatase-like_dom"/>
</dbReference>
<keyword evidence="7" id="KW-0460">Magnesium</keyword>
<evidence type="ECO:0000256" key="13">
    <source>
        <dbReference type="SAM" id="MobiDB-lite"/>
    </source>
</evidence>
<comment type="similarity">
    <text evidence="3 12">Belongs to the PP2C family.</text>
</comment>
<evidence type="ECO:0000256" key="3">
    <source>
        <dbReference type="ARBA" id="ARBA00006702"/>
    </source>
</evidence>
<evidence type="ECO:0000256" key="2">
    <source>
        <dbReference type="ARBA" id="ARBA00004170"/>
    </source>
</evidence>
<dbReference type="Proteomes" id="UP001642464">
    <property type="component" value="Unassembled WGS sequence"/>
</dbReference>
<dbReference type="EC" id="3.1.3.16" evidence="4"/>
<dbReference type="PANTHER" id="PTHR13832:SF803">
    <property type="entry name" value="PROTEIN PHOSPHATASE 1G"/>
    <property type="match status" value="1"/>
</dbReference>
<accession>A0ABP0HNK6</accession>
<evidence type="ECO:0000256" key="9">
    <source>
        <dbReference type="ARBA" id="ARBA00023211"/>
    </source>
</evidence>
<evidence type="ECO:0000256" key="1">
    <source>
        <dbReference type="ARBA" id="ARBA00001936"/>
    </source>
</evidence>
<sequence>MGQLGWNIVRDLNFFLVIIFMIEQLPGNELLHDTFRKVMIAIMVAVLMWRLFGGLFFESSPAGGPRVGGPLRQKKTEGGKSESLEWAVCEMQGWRAAMEDATCVVESLPEPLADQALFAVFDGHGGSQVSHIASKEFPKVLQVCANKLQDGDSTEAEKEEPNTELLPGELSPCTPGSSSSSKPKAEDGKEDDKSTNGVEADIALKAAGGLCGKALSMSMIAMDAFLRQLGNSVNSKRNGLPLSSPLGMMARHLEANSQRNAFNLIGSTAIVALVDTGSRGVKRRGLKRSVTVANCGDSRAVLCRNGKAIELSEDHKPELASEEQRIRLAGGSVKLIGPCHRIDGWGLNLSRALGDFHYKARGDLSAEEQKVIAVPEIRTVQLHDDDEFLVLACDGCFELHTSQNVVDIVSVALRAGFDVKQAAEQLVDQSCSPNLVKTRGKGGDNCSAIIIKFR</sequence>
<evidence type="ECO:0000256" key="6">
    <source>
        <dbReference type="ARBA" id="ARBA00022801"/>
    </source>
</evidence>
<evidence type="ECO:0000256" key="8">
    <source>
        <dbReference type="ARBA" id="ARBA00022912"/>
    </source>
</evidence>
<keyword evidence="16" id="KW-1185">Reference proteome</keyword>
<dbReference type="InterPro" id="IPR000222">
    <property type="entry name" value="PP2C_BS"/>
</dbReference>
<keyword evidence="6 12" id="KW-0378">Hydrolase</keyword>
<organism evidence="15 16">
    <name type="scientific">Durusdinium trenchii</name>
    <dbReference type="NCBI Taxonomy" id="1381693"/>
    <lineage>
        <taxon>Eukaryota</taxon>
        <taxon>Sar</taxon>
        <taxon>Alveolata</taxon>
        <taxon>Dinophyceae</taxon>
        <taxon>Suessiales</taxon>
        <taxon>Symbiodiniaceae</taxon>
        <taxon>Durusdinium</taxon>
    </lineage>
</organism>
<dbReference type="PANTHER" id="PTHR13832">
    <property type="entry name" value="PROTEIN PHOSPHATASE 2C"/>
    <property type="match status" value="1"/>
</dbReference>
<evidence type="ECO:0000256" key="11">
    <source>
        <dbReference type="ARBA" id="ARBA00048336"/>
    </source>
</evidence>
<comment type="catalytic activity">
    <reaction evidence="11">
        <text>O-phospho-L-threonyl-[protein] + H2O = L-threonyl-[protein] + phosphate</text>
        <dbReference type="Rhea" id="RHEA:47004"/>
        <dbReference type="Rhea" id="RHEA-COMP:11060"/>
        <dbReference type="Rhea" id="RHEA-COMP:11605"/>
        <dbReference type="ChEBI" id="CHEBI:15377"/>
        <dbReference type="ChEBI" id="CHEBI:30013"/>
        <dbReference type="ChEBI" id="CHEBI:43474"/>
        <dbReference type="ChEBI" id="CHEBI:61977"/>
        <dbReference type="EC" id="3.1.3.16"/>
    </reaction>
</comment>
<dbReference type="CDD" id="cd00143">
    <property type="entry name" value="PP2Cc"/>
    <property type="match status" value="1"/>
</dbReference>
<evidence type="ECO:0000256" key="12">
    <source>
        <dbReference type="RuleBase" id="RU003465"/>
    </source>
</evidence>
<name>A0ABP0HNK6_9DINO</name>
<evidence type="ECO:0000313" key="16">
    <source>
        <dbReference type="Proteomes" id="UP001642464"/>
    </source>
</evidence>
<feature type="compositionally biased region" description="Basic and acidic residues" evidence="13">
    <location>
        <begin position="183"/>
        <end position="194"/>
    </location>
</feature>
<dbReference type="PROSITE" id="PS51746">
    <property type="entry name" value="PPM_2"/>
    <property type="match status" value="1"/>
</dbReference>
<comment type="catalytic activity">
    <reaction evidence="10">
        <text>O-phospho-L-seryl-[protein] + H2O = L-seryl-[protein] + phosphate</text>
        <dbReference type="Rhea" id="RHEA:20629"/>
        <dbReference type="Rhea" id="RHEA-COMP:9863"/>
        <dbReference type="Rhea" id="RHEA-COMP:11604"/>
        <dbReference type="ChEBI" id="CHEBI:15377"/>
        <dbReference type="ChEBI" id="CHEBI:29999"/>
        <dbReference type="ChEBI" id="CHEBI:43474"/>
        <dbReference type="ChEBI" id="CHEBI:83421"/>
        <dbReference type="EC" id="3.1.3.16"/>
    </reaction>
</comment>
<comment type="subcellular location">
    <subcellularLocation>
        <location evidence="2">Membrane</location>
        <topology evidence="2">Peripheral membrane protein</topology>
    </subcellularLocation>
</comment>
<evidence type="ECO:0000256" key="10">
    <source>
        <dbReference type="ARBA" id="ARBA00047761"/>
    </source>
</evidence>
<evidence type="ECO:0000259" key="14">
    <source>
        <dbReference type="PROSITE" id="PS51746"/>
    </source>
</evidence>
<reference evidence="15 16" key="1">
    <citation type="submission" date="2024-02" db="EMBL/GenBank/DDBJ databases">
        <authorList>
            <person name="Chen Y."/>
            <person name="Shah S."/>
            <person name="Dougan E. K."/>
            <person name="Thang M."/>
            <person name="Chan C."/>
        </authorList>
    </citation>
    <scope>NUCLEOTIDE SEQUENCE [LARGE SCALE GENOMIC DNA]</scope>
</reference>
<protein>
    <recommendedName>
        <fullName evidence="4">protein-serine/threonine phosphatase</fullName>
        <ecNumber evidence="4">3.1.3.16</ecNumber>
    </recommendedName>
</protein>
<keyword evidence="5" id="KW-0479">Metal-binding</keyword>
<dbReference type="SUPFAM" id="SSF81606">
    <property type="entry name" value="PP2C-like"/>
    <property type="match status" value="1"/>
</dbReference>
<gene>
    <name evidence="15" type="ORF">SCF082_LOCUS2671</name>
</gene>
<keyword evidence="8 12" id="KW-0904">Protein phosphatase</keyword>
<dbReference type="EMBL" id="CAXAMM010001314">
    <property type="protein sequence ID" value="CAK8991462.1"/>
    <property type="molecule type" value="Genomic_DNA"/>
</dbReference>
<dbReference type="InterPro" id="IPR036457">
    <property type="entry name" value="PPM-type-like_dom_sf"/>
</dbReference>
<evidence type="ECO:0000256" key="7">
    <source>
        <dbReference type="ARBA" id="ARBA00022842"/>
    </source>
</evidence>
<dbReference type="SMART" id="SM00332">
    <property type="entry name" value="PP2Cc"/>
    <property type="match status" value="1"/>
</dbReference>
<feature type="region of interest" description="Disordered" evidence="13">
    <location>
        <begin position="151"/>
        <end position="196"/>
    </location>
</feature>
<proteinExistence type="inferred from homology"/>
<dbReference type="PROSITE" id="PS01032">
    <property type="entry name" value="PPM_1"/>
    <property type="match status" value="1"/>
</dbReference>
<dbReference type="InterPro" id="IPR015655">
    <property type="entry name" value="PP2C"/>
</dbReference>
<keyword evidence="9" id="KW-0464">Manganese</keyword>
<comment type="cofactor">
    <cofactor evidence="1">
        <name>Mn(2+)</name>
        <dbReference type="ChEBI" id="CHEBI:29035"/>
    </cofactor>
</comment>
<feature type="domain" description="PPM-type phosphatase" evidence="14">
    <location>
        <begin position="85"/>
        <end position="453"/>
    </location>
</feature>
<evidence type="ECO:0000313" key="15">
    <source>
        <dbReference type="EMBL" id="CAK8991462.1"/>
    </source>
</evidence>
<evidence type="ECO:0000256" key="4">
    <source>
        <dbReference type="ARBA" id="ARBA00013081"/>
    </source>
</evidence>
<evidence type="ECO:0000256" key="5">
    <source>
        <dbReference type="ARBA" id="ARBA00022723"/>
    </source>
</evidence>
<dbReference type="Pfam" id="PF00481">
    <property type="entry name" value="PP2C"/>
    <property type="match status" value="2"/>
</dbReference>
<dbReference type="Gene3D" id="3.60.40.10">
    <property type="entry name" value="PPM-type phosphatase domain"/>
    <property type="match status" value="1"/>
</dbReference>